<gene>
    <name evidence="6" type="ORF">GCM10023205_27530</name>
</gene>
<dbReference type="Proteomes" id="UP001500466">
    <property type="component" value="Unassembled WGS sequence"/>
</dbReference>
<evidence type="ECO:0000313" key="7">
    <source>
        <dbReference type="Proteomes" id="UP001500466"/>
    </source>
</evidence>
<dbReference type="SUPFAM" id="SSF52540">
    <property type="entry name" value="P-loop containing nucleoside triphosphate hydrolases"/>
    <property type="match status" value="1"/>
</dbReference>
<keyword evidence="3" id="KW-0547">Nucleotide-binding</keyword>
<dbReference type="CDD" id="cd03257">
    <property type="entry name" value="ABC_NikE_OppD_transporters"/>
    <property type="match status" value="1"/>
</dbReference>
<protein>
    <submittedName>
        <fullName evidence="6">Dipeptide ABC transporter ATP-binding protein</fullName>
    </submittedName>
</protein>
<dbReference type="InterPro" id="IPR050319">
    <property type="entry name" value="ABC_transp_ATP-bind"/>
</dbReference>
<accession>A0ABP9H628</accession>
<dbReference type="InterPro" id="IPR013563">
    <property type="entry name" value="Oligopep_ABC_C"/>
</dbReference>
<organism evidence="6 7">
    <name type="scientific">Yinghuangia aomiensis</name>
    <dbReference type="NCBI Taxonomy" id="676205"/>
    <lineage>
        <taxon>Bacteria</taxon>
        <taxon>Bacillati</taxon>
        <taxon>Actinomycetota</taxon>
        <taxon>Actinomycetes</taxon>
        <taxon>Kitasatosporales</taxon>
        <taxon>Streptomycetaceae</taxon>
        <taxon>Yinghuangia</taxon>
    </lineage>
</organism>
<evidence type="ECO:0000256" key="1">
    <source>
        <dbReference type="ARBA" id="ARBA00005417"/>
    </source>
</evidence>
<keyword evidence="4 6" id="KW-0067">ATP-binding</keyword>
<evidence type="ECO:0000259" key="5">
    <source>
        <dbReference type="PROSITE" id="PS50893"/>
    </source>
</evidence>
<dbReference type="Pfam" id="PF00005">
    <property type="entry name" value="ABC_tran"/>
    <property type="match status" value="1"/>
</dbReference>
<dbReference type="RefSeq" id="WP_345675709.1">
    <property type="nucleotide sequence ID" value="NZ_BAABHS010000008.1"/>
</dbReference>
<dbReference type="PANTHER" id="PTHR43776">
    <property type="entry name" value="TRANSPORT ATP-BINDING PROTEIN"/>
    <property type="match status" value="1"/>
</dbReference>
<dbReference type="PROSITE" id="PS50893">
    <property type="entry name" value="ABC_TRANSPORTER_2"/>
    <property type="match status" value="1"/>
</dbReference>
<evidence type="ECO:0000256" key="4">
    <source>
        <dbReference type="ARBA" id="ARBA00022840"/>
    </source>
</evidence>
<feature type="domain" description="ABC transporter" evidence="5">
    <location>
        <begin position="11"/>
        <end position="261"/>
    </location>
</feature>
<reference evidence="7" key="1">
    <citation type="journal article" date="2019" name="Int. J. Syst. Evol. Microbiol.">
        <title>The Global Catalogue of Microorganisms (GCM) 10K type strain sequencing project: providing services to taxonomists for standard genome sequencing and annotation.</title>
        <authorList>
            <consortium name="The Broad Institute Genomics Platform"/>
            <consortium name="The Broad Institute Genome Sequencing Center for Infectious Disease"/>
            <person name="Wu L."/>
            <person name="Ma J."/>
        </authorList>
    </citation>
    <scope>NUCLEOTIDE SEQUENCE [LARGE SCALE GENOMIC DNA]</scope>
    <source>
        <strain evidence="7">JCM 17986</strain>
    </source>
</reference>
<dbReference type="Pfam" id="PF08352">
    <property type="entry name" value="oligo_HPY"/>
    <property type="match status" value="1"/>
</dbReference>
<sequence length="327" mass="35255">MTTGAPHAPLLTLDDVHVRHPVPGPRLFSKAHVHALTGAHVEVRQGETIGVVGESGCGKSTLARVLVGLQRPTEGTVAFEGTDLWQMPARRRAAEFGAAVGVVFQDPATALNRRLTVRQVIRDPLDVHGRGTRAQREDRVGEVMGLVGLPPSAADALPGQLSGGQRQRVAIARALALEPRVVVADEPTSALDVSVRAQILNLLHDLKERLGLGLVFISHDIQTVRHLADRIVVMYLGRIVEEGPVEHVIRTPRHPYTAALFSAAPALLGGTERIPLRGPLPSAVNPPEGCPFRTRCRHADQTCAIDPPDRAGTVDAHRFRCHHPVEP</sequence>
<dbReference type="EMBL" id="BAABHS010000008">
    <property type="protein sequence ID" value="GAA4962296.1"/>
    <property type="molecule type" value="Genomic_DNA"/>
</dbReference>
<evidence type="ECO:0000256" key="3">
    <source>
        <dbReference type="ARBA" id="ARBA00022741"/>
    </source>
</evidence>
<dbReference type="InterPro" id="IPR003593">
    <property type="entry name" value="AAA+_ATPase"/>
</dbReference>
<dbReference type="InterPro" id="IPR003439">
    <property type="entry name" value="ABC_transporter-like_ATP-bd"/>
</dbReference>
<dbReference type="PANTHER" id="PTHR43776:SF7">
    <property type="entry name" value="D,D-DIPEPTIDE TRANSPORT ATP-BINDING PROTEIN DDPF-RELATED"/>
    <property type="match status" value="1"/>
</dbReference>
<keyword evidence="2" id="KW-0813">Transport</keyword>
<dbReference type="Gene3D" id="3.40.50.300">
    <property type="entry name" value="P-loop containing nucleotide triphosphate hydrolases"/>
    <property type="match status" value="1"/>
</dbReference>
<comment type="caution">
    <text evidence="6">The sequence shown here is derived from an EMBL/GenBank/DDBJ whole genome shotgun (WGS) entry which is preliminary data.</text>
</comment>
<dbReference type="GO" id="GO:0005524">
    <property type="term" value="F:ATP binding"/>
    <property type="evidence" value="ECO:0007669"/>
    <property type="project" value="UniProtKB-KW"/>
</dbReference>
<dbReference type="InterPro" id="IPR017871">
    <property type="entry name" value="ABC_transporter-like_CS"/>
</dbReference>
<name>A0ABP9H628_9ACTN</name>
<evidence type="ECO:0000313" key="6">
    <source>
        <dbReference type="EMBL" id="GAA4962296.1"/>
    </source>
</evidence>
<dbReference type="NCBIfam" id="TIGR01727">
    <property type="entry name" value="oligo_HPY"/>
    <property type="match status" value="1"/>
</dbReference>
<keyword evidence="7" id="KW-1185">Reference proteome</keyword>
<comment type="similarity">
    <text evidence="1">Belongs to the ABC transporter superfamily.</text>
</comment>
<proteinExistence type="inferred from homology"/>
<evidence type="ECO:0000256" key="2">
    <source>
        <dbReference type="ARBA" id="ARBA00022448"/>
    </source>
</evidence>
<dbReference type="InterPro" id="IPR027417">
    <property type="entry name" value="P-loop_NTPase"/>
</dbReference>
<dbReference type="SMART" id="SM00382">
    <property type="entry name" value="AAA"/>
    <property type="match status" value="1"/>
</dbReference>
<dbReference type="PROSITE" id="PS00211">
    <property type="entry name" value="ABC_TRANSPORTER_1"/>
    <property type="match status" value="1"/>
</dbReference>